<dbReference type="InterPro" id="IPR011006">
    <property type="entry name" value="CheY-like_superfamily"/>
</dbReference>
<sequence length="220" mass="25162">MADILAIDDEVGILNIIKSALEKAGHNVRMLDNPTIISDNEYLKYDLILLDVMMPEIDGFSLCRKIRNLVDCPILFLTAKNMEEDVVTGLSVGGDDYISKPFSIKELRARVEAHLRRERREKQNAFSISGIKFNLASKQISFNENIIPFTKSEYAICEYLALNHGQVFSKEKIYENIFGFDGESDISAIVEHIKNIRNKFKKIGINPIETVWGIGYRWKE</sequence>
<dbReference type="Gene3D" id="1.10.10.10">
    <property type="entry name" value="Winged helix-like DNA-binding domain superfamily/Winged helix DNA-binding domain"/>
    <property type="match status" value="1"/>
</dbReference>
<evidence type="ECO:0000256" key="4">
    <source>
        <dbReference type="ARBA" id="ARBA00023163"/>
    </source>
</evidence>
<dbReference type="InterPro" id="IPR039420">
    <property type="entry name" value="WalR-like"/>
</dbReference>
<protein>
    <recommendedName>
        <fullName evidence="1">Stage 0 sporulation protein A homolog</fullName>
    </recommendedName>
</protein>
<keyword evidence="3 7" id="KW-0238">DNA-binding</keyword>
<dbReference type="Proteomes" id="UP000474042">
    <property type="component" value="Unassembled WGS sequence"/>
</dbReference>
<evidence type="ECO:0000259" key="8">
    <source>
        <dbReference type="PROSITE" id="PS50110"/>
    </source>
</evidence>
<gene>
    <name evidence="12" type="ORF">AWN73_00835</name>
    <name evidence="10" type="ORF">CBU02nite_38150</name>
    <name evidence="11" type="ORF">GND98_018840</name>
</gene>
<evidence type="ECO:0000313" key="15">
    <source>
        <dbReference type="Proteomes" id="UP000474042"/>
    </source>
</evidence>
<reference evidence="12 13" key="1">
    <citation type="submission" date="2016-01" db="EMBL/GenBank/DDBJ databases">
        <title>Characterization of the Clostridium difficile lineages that are prevalent in Hong Kong and China.</title>
        <authorList>
            <person name="Kwok J.S.-L."/>
            <person name="Lam W.-Y."/>
            <person name="Ip M."/>
            <person name="Chan T.-F."/>
            <person name="Hawkey P.M."/>
            <person name="Tsui S.K.-W."/>
        </authorList>
    </citation>
    <scope>NUCLEOTIDE SEQUENCE [LARGE SCALE GENOMIC DNA]</scope>
    <source>
        <strain evidence="12 13">300064</strain>
    </source>
</reference>
<evidence type="ECO:0000259" key="9">
    <source>
        <dbReference type="PROSITE" id="PS51755"/>
    </source>
</evidence>
<dbReference type="GO" id="GO:0000976">
    <property type="term" value="F:transcription cis-regulatory region binding"/>
    <property type="evidence" value="ECO:0007669"/>
    <property type="project" value="TreeGrafter"/>
</dbReference>
<feature type="domain" description="Response regulatory" evidence="8">
    <location>
        <begin position="3"/>
        <end position="115"/>
    </location>
</feature>
<dbReference type="GO" id="GO:0000156">
    <property type="term" value="F:phosphorelay response regulator activity"/>
    <property type="evidence" value="ECO:0007669"/>
    <property type="project" value="TreeGrafter"/>
</dbReference>
<feature type="modified residue" description="4-aspartylphosphate" evidence="6">
    <location>
        <position position="51"/>
    </location>
</feature>
<dbReference type="GO" id="GO:0032993">
    <property type="term" value="C:protein-DNA complex"/>
    <property type="evidence" value="ECO:0007669"/>
    <property type="project" value="TreeGrafter"/>
</dbReference>
<dbReference type="Gene3D" id="6.10.250.690">
    <property type="match status" value="1"/>
</dbReference>
<reference evidence="11 15" key="3">
    <citation type="submission" date="2020-01" db="EMBL/GenBank/DDBJ databases">
        <title>Genome sequence of a 1,3-propanediol producer, Clostridium butyricum S3.</title>
        <authorList>
            <person name="Zhou J."/>
        </authorList>
    </citation>
    <scope>NUCLEOTIDE SEQUENCE [LARGE SCALE GENOMIC DNA]</scope>
    <source>
        <strain evidence="11 15">S3</strain>
    </source>
</reference>
<dbReference type="GO" id="GO:0006355">
    <property type="term" value="P:regulation of DNA-templated transcription"/>
    <property type="evidence" value="ECO:0007669"/>
    <property type="project" value="InterPro"/>
</dbReference>
<dbReference type="Proteomes" id="UP000238081">
    <property type="component" value="Unassembled WGS sequence"/>
</dbReference>
<proteinExistence type="predicted"/>
<accession>A0A2S7FFH9</accession>
<evidence type="ECO:0000256" key="2">
    <source>
        <dbReference type="ARBA" id="ARBA00023015"/>
    </source>
</evidence>
<feature type="DNA-binding region" description="OmpR/PhoB-type" evidence="7">
    <location>
        <begin position="123"/>
        <end position="220"/>
    </location>
</feature>
<dbReference type="Pfam" id="PF00072">
    <property type="entry name" value="Response_reg"/>
    <property type="match status" value="1"/>
</dbReference>
<evidence type="ECO:0000313" key="10">
    <source>
        <dbReference type="EMBL" id="GEQ23309.1"/>
    </source>
</evidence>
<dbReference type="EMBL" id="BKBC01000097">
    <property type="protein sequence ID" value="GEQ23309.1"/>
    <property type="molecule type" value="Genomic_DNA"/>
</dbReference>
<evidence type="ECO:0000313" key="14">
    <source>
        <dbReference type="Proteomes" id="UP000321089"/>
    </source>
</evidence>
<dbReference type="EMBL" id="WOFV02000110">
    <property type="protein sequence ID" value="NAS19826.1"/>
    <property type="molecule type" value="Genomic_DNA"/>
</dbReference>
<dbReference type="PANTHER" id="PTHR48111:SF2">
    <property type="entry name" value="RESPONSE REGULATOR SAER"/>
    <property type="match status" value="1"/>
</dbReference>
<organism evidence="12 13">
    <name type="scientific">Clostridium butyricum</name>
    <dbReference type="NCBI Taxonomy" id="1492"/>
    <lineage>
        <taxon>Bacteria</taxon>
        <taxon>Bacillati</taxon>
        <taxon>Bacillota</taxon>
        <taxon>Clostridia</taxon>
        <taxon>Eubacteriales</taxon>
        <taxon>Clostridiaceae</taxon>
        <taxon>Clostridium</taxon>
    </lineage>
</organism>
<dbReference type="InterPro" id="IPR001789">
    <property type="entry name" value="Sig_transdc_resp-reg_receiver"/>
</dbReference>
<feature type="domain" description="OmpR/PhoB-type" evidence="9">
    <location>
        <begin position="123"/>
        <end position="220"/>
    </location>
</feature>
<dbReference type="RefSeq" id="WP_027635822.1">
    <property type="nucleotide sequence ID" value="NZ_BKBC01000097.1"/>
</dbReference>
<dbReference type="EMBL" id="LRDH01000001">
    <property type="protein sequence ID" value="PPV17983.1"/>
    <property type="molecule type" value="Genomic_DNA"/>
</dbReference>
<evidence type="ECO:0000256" key="3">
    <source>
        <dbReference type="ARBA" id="ARBA00023125"/>
    </source>
</evidence>
<dbReference type="SMART" id="SM00862">
    <property type="entry name" value="Trans_reg_C"/>
    <property type="match status" value="1"/>
</dbReference>
<keyword evidence="6" id="KW-0597">Phosphoprotein</keyword>
<dbReference type="Pfam" id="PF00486">
    <property type="entry name" value="Trans_reg_C"/>
    <property type="match status" value="1"/>
</dbReference>
<comment type="function">
    <text evidence="5">May play the central regulatory role in sporulation. It may be an element of the effector pathway responsible for the activation of sporulation genes in response to nutritional stress. Spo0A may act in concert with spo0H (a sigma factor) to control the expression of some genes that are critical to the sporulation process.</text>
</comment>
<evidence type="ECO:0000256" key="6">
    <source>
        <dbReference type="PROSITE-ProRule" id="PRU00169"/>
    </source>
</evidence>
<dbReference type="Proteomes" id="UP000321089">
    <property type="component" value="Unassembled WGS sequence"/>
</dbReference>
<name>A0A2S7FFH9_CLOBU</name>
<dbReference type="CDD" id="cd17574">
    <property type="entry name" value="REC_OmpR"/>
    <property type="match status" value="1"/>
</dbReference>
<evidence type="ECO:0000313" key="11">
    <source>
        <dbReference type="EMBL" id="NAS19826.1"/>
    </source>
</evidence>
<dbReference type="SUPFAM" id="SSF52172">
    <property type="entry name" value="CheY-like"/>
    <property type="match status" value="1"/>
</dbReference>
<dbReference type="GO" id="GO:0005829">
    <property type="term" value="C:cytosol"/>
    <property type="evidence" value="ECO:0007669"/>
    <property type="project" value="TreeGrafter"/>
</dbReference>
<dbReference type="PROSITE" id="PS50110">
    <property type="entry name" value="RESPONSE_REGULATORY"/>
    <property type="match status" value="1"/>
</dbReference>
<evidence type="ECO:0000313" key="13">
    <source>
        <dbReference type="Proteomes" id="UP000238081"/>
    </source>
</evidence>
<dbReference type="SMART" id="SM00448">
    <property type="entry name" value="REC"/>
    <property type="match status" value="1"/>
</dbReference>
<dbReference type="PANTHER" id="PTHR48111">
    <property type="entry name" value="REGULATOR OF RPOS"/>
    <property type="match status" value="1"/>
</dbReference>
<dbReference type="PROSITE" id="PS51755">
    <property type="entry name" value="OMPR_PHOB"/>
    <property type="match status" value="1"/>
</dbReference>
<dbReference type="CDD" id="cd00383">
    <property type="entry name" value="trans_reg_C"/>
    <property type="match status" value="1"/>
</dbReference>
<evidence type="ECO:0000313" key="12">
    <source>
        <dbReference type="EMBL" id="PPV17983.1"/>
    </source>
</evidence>
<evidence type="ECO:0000256" key="1">
    <source>
        <dbReference type="ARBA" id="ARBA00018672"/>
    </source>
</evidence>
<dbReference type="AlphaFoldDB" id="A0A2S7FFH9"/>
<dbReference type="Gene3D" id="3.40.50.2300">
    <property type="match status" value="1"/>
</dbReference>
<dbReference type="InterPro" id="IPR001867">
    <property type="entry name" value="OmpR/PhoB-type_DNA-bd"/>
</dbReference>
<comment type="caution">
    <text evidence="12">The sequence shown here is derived from an EMBL/GenBank/DDBJ whole genome shotgun (WGS) entry which is preliminary data.</text>
</comment>
<evidence type="ECO:0000256" key="5">
    <source>
        <dbReference type="ARBA" id="ARBA00024867"/>
    </source>
</evidence>
<keyword evidence="2" id="KW-0805">Transcription regulation</keyword>
<reference evidence="10 14" key="2">
    <citation type="submission" date="2019-07" db="EMBL/GenBank/DDBJ databases">
        <title>Whole genome shotgun sequence of Clostridium butyricum NBRC 3858.</title>
        <authorList>
            <person name="Hosoyama A."/>
            <person name="Uohara A."/>
            <person name="Ohji S."/>
            <person name="Ichikawa N."/>
        </authorList>
    </citation>
    <scope>NUCLEOTIDE SEQUENCE [LARGE SCALE GENOMIC DNA]</scope>
    <source>
        <strain evidence="10 14">NBRC 3858</strain>
    </source>
</reference>
<keyword evidence="4" id="KW-0804">Transcription</keyword>
<evidence type="ECO:0000256" key="7">
    <source>
        <dbReference type="PROSITE-ProRule" id="PRU01091"/>
    </source>
</evidence>
<dbReference type="InterPro" id="IPR036388">
    <property type="entry name" value="WH-like_DNA-bd_sf"/>
</dbReference>